<dbReference type="AlphaFoldDB" id="A0AAD9VA59"/>
<reference evidence="1" key="1">
    <citation type="journal article" date="2023" name="G3 (Bethesda)">
        <title>Whole genome assembly and annotation of the endangered Caribbean coral Acropora cervicornis.</title>
        <authorList>
            <person name="Selwyn J.D."/>
            <person name="Vollmer S.V."/>
        </authorList>
    </citation>
    <scope>NUCLEOTIDE SEQUENCE</scope>
    <source>
        <strain evidence="1">K2</strain>
    </source>
</reference>
<proteinExistence type="predicted"/>
<evidence type="ECO:0000313" key="1">
    <source>
        <dbReference type="EMBL" id="KAK2566884.1"/>
    </source>
</evidence>
<comment type="caution">
    <text evidence="1">The sequence shown here is derived from an EMBL/GenBank/DDBJ whole genome shotgun (WGS) entry which is preliminary data.</text>
</comment>
<sequence length="68" mass="7599">MWFFNVGSLQAQRISTIKKVSGEKGNPSSLSELSNGVHFDFTLNYFYQCHAYPPCSATDLHGLSLDEL</sequence>
<dbReference type="Proteomes" id="UP001249851">
    <property type="component" value="Unassembled WGS sequence"/>
</dbReference>
<protein>
    <submittedName>
        <fullName evidence="1">Uncharacterized protein</fullName>
    </submittedName>
</protein>
<keyword evidence="2" id="KW-1185">Reference proteome</keyword>
<organism evidence="1 2">
    <name type="scientific">Acropora cervicornis</name>
    <name type="common">Staghorn coral</name>
    <dbReference type="NCBI Taxonomy" id="6130"/>
    <lineage>
        <taxon>Eukaryota</taxon>
        <taxon>Metazoa</taxon>
        <taxon>Cnidaria</taxon>
        <taxon>Anthozoa</taxon>
        <taxon>Hexacorallia</taxon>
        <taxon>Scleractinia</taxon>
        <taxon>Astrocoeniina</taxon>
        <taxon>Acroporidae</taxon>
        <taxon>Acropora</taxon>
    </lineage>
</organism>
<evidence type="ECO:0000313" key="2">
    <source>
        <dbReference type="Proteomes" id="UP001249851"/>
    </source>
</evidence>
<reference evidence="1" key="2">
    <citation type="journal article" date="2023" name="Science">
        <title>Genomic signatures of disease resistance in endangered staghorn corals.</title>
        <authorList>
            <person name="Vollmer S.V."/>
            <person name="Selwyn J.D."/>
            <person name="Despard B.A."/>
            <person name="Roesel C.L."/>
        </authorList>
    </citation>
    <scope>NUCLEOTIDE SEQUENCE</scope>
    <source>
        <strain evidence="1">K2</strain>
    </source>
</reference>
<dbReference type="EMBL" id="JARQWQ010000015">
    <property type="protein sequence ID" value="KAK2566884.1"/>
    <property type="molecule type" value="Genomic_DNA"/>
</dbReference>
<accession>A0AAD9VA59</accession>
<name>A0AAD9VA59_ACRCE</name>
<gene>
    <name evidence="1" type="ORF">P5673_008641</name>
</gene>